<evidence type="ECO:0000256" key="8">
    <source>
        <dbReference type="ARBA" id="ARBA00023295"/>
    </source>
</evidence>
<proteinExistence type="inferred from homology"/>
<evidence type="ECO:0000256" key="6">
    <source>
        <dbReference type="ARBA" id="ARBA00023239"/>
    </source>
</evidence>
<gene>
    <name evidence="12" type="ORF">O181_038931</name>
</gene>
<sequence length="455" mass="51019">MASSSSPLTELPSSPSSPVESPSLHQPLVTPVRFFPISLAELSLRAVLKCGQTFRWNQSFIKLHPSLKTSFFANEDSKSSLGHGITECEEWSMGWNDRTIVLRQDDLGVHYVALYPPSATEAFELDSKSDTTYERLKRYFVLDVSLVALYREWSRRDPIFSTKVASGKWDGLRVCRQDAWETMVAFICSSNNNIPRISLMLSRLCATFGDPMPTAPLGVTLSPEDRLRVKPSEDTLLPCLFSFPTPSRLSQPDVHDQLKQLGFGYRANYVFQTSARLCEIAKKAQQEGHWPLPDASTIEPQDQKPILGGEPDQYLDHLSQKPYEIAHGALVNQFPGIGRKVADCICLFGLGFVQIVPVDVHVYQIAIRDYQIQVASSKKTKPSQTKPVNISPSKVELSSKGPVSKSNYDEIQKQLHQLWGPWAGWAQQILFLADLKHPNLASPIKKKRKLSQVIL</sequence>
<dbReference type="Gene3D" id="3.30.310.40">
    <property type="match status" value="1"/>
</dbReference>
<dbReference type="Pfam" id="PF07934">
    <property type="entry name" value="OGG_N"/>
    <property type="match status" value="1"/>
</dbReference>
<dbReference type="GO" id="GO:0140078">
    <property type="term" value="F:class I DNA-(apurinic or apyrimidinic site) endonuclease activity"/>
    <property type="evidence" value="ECO:0007669"/>
    <property type="project" value="UniProtKB-EC"/>
</dbReference>
<dbReference type="PANTHER" id="PTHR10242">
    <property type="entry name" value="8-OXOGUANINE DNA GLYCOSYLASE"/>
    <property type="match status" value="1"/>
</dbReference>
<accession>A0A9Q3D8T9</accession>
<evidence type="ECO:0000256" key="5">
    <source>
        <dbReference type="ARBA" id="ARBA00023204"/>
    </source>
</evidence>
<feature type="domain" description="HhH-GPD" evidence="11">
    <location>
        <begin position="188"/>
        <end position="400"/>
    </location>
</feature>
<keyword evidence="5" id="KW-0234">DNA repair</keyword>
<evidence type="ECO:0000313" key="13">
    <source>
        <dbReference type="Proteomes" id="UP000765509"/>
    </source>
</evidence>
<evidence type="ECO:0000256" key="10">
    <source>
        <dbReference type="SAM" id="MobiDB-lite"/>
    </source>
</evidence>
<dbReference type="Gene3D" id="1.10.1670.10">
    <property type="entry name" value="Helix-hairpin-Helix base-excision DNA repair enzymes (C-terminal)"/>
    <property type="match status" value="1"/>
</dbReference>
<dbReference type="SUPFAM" id="SSF48150">
    <property type="entry name" value="DNA-glycosylase"/>
    <property type="match status" value="1"/>
</dbReference>
<organism evidence="12 13">
    <name type="scientific">Austropuccinia psidii MF-1</name>
    <dbReference type="NCBI Taxonomy" id="1389203"/>
    <lineage>
        <taxon>Eukaryota</taxon>
        <taxon>Fungi</taxon>
        <taxon>Dikarya</taxon>
        <taxon>Basidiomycota</taxon>
        <taxon>Pucciniomycotina</taxon>
        <taxon>Pucciniomycetes</taxon>
        <taxon>Pucciniales</taxon>
        <taxon>Sphaerophragmiaceae</taxon>
        <taxon>Austropuccinia</taxon>
    </lineage>
</organism>
<dbReference type="Gene3D" id="1.10.340.30">
    <property type="entry name" value="Hypothetical protein, domain 2"/>
    <property type="match status" value="1"/>
</dbReference>
<dbReference type="GO" id="GO:0006289">
    <property type="term" value="P:nucleotide-excision repair"/>
    <property type="evidence" value="ECO:0007669"/>
    <property type="project" value="InterPro"/>
</dbReference>
<dbReference type="GO" id="GO:0005634">
    <property type="term" value="C:nucleus"/>
    <property type="evidence" value="ECO:0007669"/>
    <property type="project" value="TreeGrafter"/>
</dbReference>
<dbReference type="GO" id="GO:0034039">
    <property type="term" value="F:8-oxo-7,8-dihydroguanine DNA N-glycosylase activity"/>
    <property type="evidence" value="ECO:0007669"/>
    <property type="project" value="TreeGrafter"/>
</dbReference>
<evidence type="ECO:0000256" key="2">
    <source>
        <dbReference type="ARBA" id="ARBA00012720"/>
    </source>
</evidence>
<dbReference type="GO" id="GO:0003684">
    <property type="term" value="F:damaged DNA binding"/>
    <property type="evidence" value="ECO:0007669"/>
    <property type="project" value="InterPro"/>
</dbReference>
<comment type="catalytic activity">
    <reaction evidence="9">
        <text>2'-deoxyribonucleotide-(2'-deoxyribose 5'-phosphate)-2'-deoxyribonucleotide-DNA = a 3'-end 2'-deoxyribonucleotide-(2,3-dehydro-2,3-deoxyribose 5'-phosphate)-DNA + a 5'-end 5'-phospho-2'-deoxyribonucleoside-DNA + H(+)</text>
        <dbReference type="Rhea" id="RHEA:66592"/>
        <dbReference type="Rhea" id="RHEA-COMP:13180"/>
        <dbReference type="Rhea" id="RHEA-COMP:16897"/>
        <dbReference type="Rhea" id="RHEA-COMP:17067"/>
        <dbReference type="ChEBI" id="CHEBI:15378"/>
        <dbReference type="ChEBI" id="CHEBI:136412"/>
        <dbReference type="ChEBI" id="CHEBI:157695"/>
        <dbReference type="ChEBI" id="CHEBI:167181"/>
        <dbReference type="EC" id="4.2.99.18"/>
    </reaction>
</comment>
<dbReference type="EMBL" id="AVOT02015155">
    <property type="protein sequence ID" value="MBW0499216.1"/>
    <property type="molecule type" value="Genomic_DNA"/>
</dbReference>
<evidence type="ECO:0000256" key="9">
    <source>
        <dbReference type="ARBA" id="ARBA00044632"/>
    </source>
</evidence>
<dbReference type="OrthoDB" id="238681at2759"/>
<feature type="region of interest" description="Disordered" evidence="10">
    <location>
        <begin position="376"/>
        <end position="403"/>
    </location>
</feature>
<evidence type="ECO:0000256" key="7">
    <source>
        <dbReference type="ARBA" id="ARBA00023268"/>
    </source>
</evidence>
<dbReference type="InterPro" id="IPR003265">
    <property type="entry name" value="HhH-GPD_domain"/>
</dbReference>
<dbReference type="InterPro" id="IPR052054">
    <property type="entry name" value="Oxidative_DNA_repair_enzyme"/>
</dbReference>
<keyword evidence="7" id="KW-0511">Multifunctional enzyme</keyword>
<dbReference type="SUPFAM" id="SSF55945">
    <property type="entry name" value="TATA-box binding protein-like"/>
    <property type="match status" value="1"/>
</dbReference>
<dbReference type="InterPro" id="IPR023170">
    <property type="entry name" value="HhH_base_excis_C"/>
</dbReference>
<keyword evidence="6" id="KW-0456">Lyase</keyword>
<dbReference type="SMART" id="SM00478">
    <property type="entry name" value="ENDO3c"/>
    <property type="match status" value="1"/>
</dbReference>
<keyword evidence="3" id="KW-0227">DNA damage</keyword>
<dbReference type="GO" id="GO:0006285">
    <property type="term" value="P:base-excision repair, AP site formation"/>
    <property type="evidence" value="ECO:0007669"/>
    <property type="project" value="UniProtKB-ARBA"/>
</dbReference>
<dbReference type="Pfam" id="PF00730">
    <property type="entry name" value="HhH-GPD"/>
    <property type="match status" value="1"/>
</dbReference>
<evidence type="ECO:0000259" key="11">
    <source>
        <dbReference type="SMART" id="SM00478"/>
    </source>
</evidence>
<keyword evidence="13" id="KW-1185">Reference proteome</keyword>
<keyword evidence="4" id="KW-0378">Hydrolase</keyword>
<keyword evidence="8" id="KW-0326">Glycosidase</keyword>
<dbReference type="InterPro" id="IPR011257">
    <property type="entry name" value="DNA_glycosylase"/>
</dbReference>
<evidence type="ECO:0000256" key="1">
    <source>
        <dbReference type="ARBA" id="ARBA00010679"/>
    </source>
</evidence>
<dbReference type="InterPro" id="IPR012904">
    <property type="entry name" value="OGG_N"/>
</dbReference>
<reference evidence="12" key="1">
    <citation type="submission" date="2021-03" db="EMBL/GenBank/DDBJ databases">
        <title>Draft genome sequence of rust myrtle Austropuccinia psidii MF-1, a brazilian biotype.</title>
        <authorList>
            <person name="Quecine M.C."/>
            <person name="Pachon D.M.R."/>
            <person name="Bonatelli M.L."/>
            <person name="Correr F.H."/>
            <person name="Franceschini L.M."/>
            <person name="Leite T.F."/>
            <person name="Margarido G.R.A."/>
            <person name="Almeida C.A."/>
            <person name="Ferrarezi J.A."/>
            <person name="Labate C.A."/>
        </authorList>
    </citation>
    <scope>NUCLEOTIDE SEQUENCE</scope>
    <source>
        <strain evidence="12">MF-1</strain>
    </source>
</reference>
<evidence type="ECO:0000256" key="3">
    <source>
        <dbReference type="ARBA" id="ARBA00022763"/>
    </source>
</evidence>
<name>A0A9Q3D8T9_9BASI</name>
<dbReference type="Proteomes" id="UP000765509">
    <property type="component" value="Unassembled WGS sequence"/>
</dbReference>
<dbReference type="CDD" id="cd00056">
    <property type="entry name" value="ENDO3c"/>
    <property type="match status" value="1"/>
</dbReference>
<dbReference type="AlphaFoldDB" id="A0A9Q3D8T9"/>
<dbReference type="EC" id="4.2.99.18" evidence="2"/>
<evidence type="ECO:0000256" key="4">
    <source>
        <dbReference type="ARBA" id="ARBA00022801"/>
    </source>
</evidence>
<feature type="region of interest" description="Disordered" evidence="10">
    <location>
        <begin position="1"/>
        <end position="22"/>
    </location>
</feature>
<comment type="similarity">
    <text evidence="1">Belongs to the type-1 OGG1 family.</text>
</comment>
<protein>
    <recommendedName>
        <fullName evidence="2">DNA-(apurinic or apyrimidinic site) lyase</fullName>
        <ecNumber evidence="2">4.2.99.18</ecNumber>
    </recommendedName>
</protein>
<dbReference type="PANTHER" id="PTHR10242:SF2">
    <property type="entry name" value="N-GLYCOSYLASE_DNA LYASE"/>
    <property type="match status" value="1"/>
</dbReference>
<evidence type="ECO:0000313" key="12">
    <source>
        <dbReference type="EMBL" id="MBW0499216.1"/>
    </source>
</evidence>
<comment type="caution">
    <text evidence="12">The sequence shown here is derived from an EMBL/GenBank/DDBJ whole genome shotgun (WGS) entry which is preliminary data.</text>
</comment>